<dbReference type="PANTHER" id="PTHR33164:SF57">
    <property type="entry name" value="MARR-FAMILY TRANSCRIPTIONAL REGULATOR"/>
    <property type="match status" value="1"/>
</dbReference>
<keyword evidence="3" id="KW-1185">Reference proteome</keyword>
<dbReference type="Proteomes" id="UP001477870">
    <property type="component" value="Unassembled WGS sequence"/>
</dbReference>
<dbReference type="Gene3D" id="1.10.10.10">
    <property type="entry name" value="Winged helix-like DNA-binding domain superfamily/Winged helix DNA-binding domain"/>
    <property type="match status" value="1"/>
</dbReference>
<dbReference type="InterPro" id="IPR036390">
    <property type="entry name" value="WH_DNA-bd_sf"/>
</dbReference>
<proteinExistence type="predicted"/>
<sequence length="155" mass="17656">MNLAMPDESNTDTARGEMILSVATLYWSLHERLDGGCPELSKLERMFLVKLSKPLRIGDMAKNLQVLPSTLTALADDLEKRGFIERHRDPDDRRAWLLELTKLGHKTRAELLDRVETALREATGLPEEDLKIFGELLLRVRNHIMAEGRPKGLPF</sequence>
<name>A0ABU9T2W0_9HYPH</name>
<reference evidence="2 3" key="1">
    <citation type="submission" date="2024-03" db="EMBL/GenBank/DDBJ databases">
        <title>Community enrichment and isolation of bacterial strains for fucoidan degradation.</title>
        <authorList>
            <person name="Sichert A."/>
        </authorList>
    </citation>
    <scope>NUCLEOTIDE SEQUENCE [LARGE SCALE GENOMIC DNA]</scope>
    <source>
        <strain evidence="2 3">AS62</strain>
    </source>
</reference>
<dbReference type="InterPro" id="IPR000835">
    <property type="entry name" value="HTH_MarR-typ"/>
</dbReference>
<accession>A0ABU9T2W0</accession>
<dbReference type="PANTHER" id="PTHR33164">
    <property type="entry name" value="TRANSCRIPTIONAL REGULATOR, MARR FAMILY"/>
    <property type="match status" value="1"/>
</dbReference>
<dbReference type="SUPFAM" id="SSF46785">
    <property type="entry name" value="Winged helix' DNA-binding domain"/>
    <property type="match status" value="1"/>
</dbReference>
<dbReference type="SMART" id="SM00347">
    <property type="entry name" value="HTH_MARR"/>
    <property type="match status" value="1"/>
</dbReference>
<dbReference type="PROSITE" id="PS50995">
    <property type="entry name" value="HTH_MARR_2"/>
    <property type="match status" value="1"/>
</dbReference>
<dbReference type="EMBL" id="JBBMQO010000002">
    <property type="protein sequence ID" value="MEM5500457.1"/>
    <property type="molecule type" value="Genomic_DNA"/>
</dbReference>
<evidence type="ECO:0000313" key="2">
    <source>
        <dbReference type="EMBL" id="MEM5500457.1"/>
    </source>
</evidence>
<comment type="caution">
    <text evidence="2">The sequence shown here is derived from an EMBL/GenBank/DDBJ whole genome shotgun (WGS) entry which is preliminary data.</text>
</comment>
<organism evidence="2 3">
    <name type="scientific">Ahrensia kielensis</name>
    <dbReference type="NCBI Taxonomy" id="76980"/>
    <lineage>
        <taxon>Bacteria</taxon>
        <taxon>Pseudomonadati</taxon>
        <taxon>Pseudomonadota</taxon>
        <taxon>Alphaproteobacteria</taxon>
        <taxon>Hyphomicrobiales</taxon>
        <taxon>Ahrensiaceae</taxon>
        <taxon>Ahrensia</taxon>
    </lineage>
</organism>
<dbReference type="RefSeq" id="WP_342847379.1">
    <property type="nucleotide sequence ID" value="NZ_JBBMQO010000002.1"/>
</dbReference>
<evidence type="ECO:0000313" key="3">
    <source>
        <dbReference type="Proteomes" id="UP001477870"/>
    </source>
</evidence>
<feature type="domain" description="HTH marR-type" evidence="1">
    <location>
        <begin position="1"/>
        <end position="142"/>
    </location>
</feature>
<gene>
    <name evidence="2" type="ORF">WNY59_02535</name>
</gene>
<dbReference type="PRINTS" id="PR00598">
    <property type="entry name" value="HTHMARR"/>
</dbReference>
<dbReference type="InterPro" id="IPR036388">
    <property type="entry name" value="WH-like_DNA-bd_sf"/>
</dbReference>
<dbReference type="InterPro" id="IPR039422">
    <property type="entry name" value="MarR/SlyA-like"/>
</dbReference>
<evidence type="ECO:0000259" key="1">
    <source>
        <dbReference type="PROSITE" id="PS50995"/>
    </source>
</evidence>
<dbReference type="Pfam" id="PF01047">
    <property type="entry name" value="MarR"/>
    <property type="match status" value="1"/>
</dbReference>
<protein>
    <submittedName>
        <fullName evidence="2">MarR family transcriptional regulator</fullName>
    </submittedName>
</protein>